<keyword evidence="4" id="KW-0812">Transmembrane</keyword>
<feature type="transmembrane region" description="Helical" evidence="4">
    <location>
        <begin position="308"/>
        <end position="336"/>
    </location>
</feature>
<reference evidence="6" key="1">
    <citation type="submission" date="2020-05" db="EMBL/GenBank/DDBJ databases">
        <title>Phylogenomic resolution of chytrid fungi.</title>
        <authorList>
            <person name="Stajich J.E."/>
            <person name="Amses K."/>
            <person name="Simmons R."/>
            <person name="Seto K."/>
            <person name="Myers J."/>
            <person name="Bonds A."/>
            <person name="Quandt C.A."/>
            <person name="Barry K."/>
            <person name="Liu P."/>
            <person name="Grigoriev I."/>
            <person name="Longcore J.E."/>
            <person name="James T.Y."/>
        </authorList>
    </citation>
    <scope>NUCLEOTIDE SEQUENCE</scope>
    <source>
        <strain evidence="6">JEL0476</strain>
    </source>
</reference>
<dbReference type="PANTHER" id="PTHR48059">
    <property type="entry name" value="POLYGALACTURONASE INHIBITOR 1"/>
    <property type="match status" value="1"/>
</dbReference>
<feature type="chain" id="PRO_5042036785" description="L domain-like protein" evidence="5">
    <location>
        <begin position="16"/>
        <end position="346"/>
    </location>
</feature>
<gene>
    <name evidence="6" type="ORF">HK099_008701</name>
</gene>
<evidence type="ECO:0008006" key="8">
    <source>
        <dbReference type="Google" id="ProtNLM"/>
    </source>
</evidence>
<dbReference type="InterPro" id="IPR051848">
    <property type="entry name" value="PGIP"/>
</dbReference>
<evidence type="ECO:0000256" key="5">
    <source>
        <dbReference type="SAM" id="SignalP"/>
    </source>
</evidence>
<dbReference type="Gene3D" id="3.80.10.10">
    <property type="entry name" value="Ribonuclease Inhibitor"/>
    <property type="match status" value="1"/>
</dbReference>
<keyword evidence="7" id="KW-1185">Reference proteome</keyword>
<keyword evidence="4" id="KW-0472">Membrane</keyword>
<accession>A0AAD5U8Z1</accession>
<proteinExistence type="predicted"/>
<feature type="signal peptide" evidence="5">
    <location>
        <begin position="1"/>
        <end position="15"/>
    </location>
</feature>
<dbReference type="InterPro" id="IPR032675">
    <property type="entry name" value="LRR_dom_sf"/>
</dbReference>
<evidence type="ECO:0000313" key="6">
    <source>
        <dbReference type="EMBL" id="KAJ3224245.1"/>
    </source>
</evidence>
<evidence type="ECO:0000256" key="3">
    <source>
        <dbReference type="ARBA" id="ARBA00022737"/>
    </source>
</evidence>
<keyword evidence="2" id="KW-0433">Leucine-rich repeat</keyword>
<keyword evidence="5" id="KW-0732">Signal</keyword>
<evidence type="ECO:0000256" key="4">
    <source>
        <dbReference type="SAM" id="Phobius"/>
    </source>
</evidence>
<keyword evidence="3" id="KW-0677">Repeat</keyword>
<protein>
    <recommendedName>
        <fullName evidence="8">L domain-like protein</fullName>
    </recommendedName>
</protein>
<organism evidence="6 7">
    <name type="scientific">Clydaea vesicula</name>
    <dbReference type="NCBI Taxonomy" id="447962"/>
    <lineage>
        <taxon>Eukaryota</taxon>
        <taxon>Fungi</taxon>
        <taxon>Fungi incertae sedis</taxon>
        <taxon>Chytridiomycota</taxon>
        <taxon>Chytridiomycota incertae sedis</taxon>
        <taxon>Chytridiomycetes</taxon>
        <taxon>Lobulomycetales</taxon>
        <taxon>Lobulomycetaceae</taxon>
        <taxon>Clydaea</taxon>
    </lineage>
</organism>
<dbReference type="FunFam" id="3.80.10.10:FF:000041">
    <property type="entry name" value="LRR receptor-like serine/threonine-protein kinase ERECTA"/>
    <property type="match status" value="1"/>
</dbReference>
<evidence type="ECO:0000256" key="2">
    <source>
        <dbReference type="ARBA" id="ARBA00022614"/>
    </source>
</evidence>
<comment type="subcellular location">
    <subcellularLocation>
        <location evidence="1">Cell envelope</location>
    </subcellularLocation>
</comment>
<sequence length="346" mass="37802">MKILINFILFWNVFSQGVNQPSSNPVNSTISIPVNNTISNPVNNTISNPINNTSLPFNGTQSEDCKILISWLPTVFNKTDCCKSTVNLIPGTEGVLKNITCDAEGRVTALNIGTPFWETVLTNTKLPPALGQLNRLEYFALTDSNITGLIPEEFGNWTNLLGFYVFNNSLIGNIPVSFKNFKKLTEIDLTENQFSGQIDNSVFSNWPNLKGFWVDDNRFSGQVPPALQNALSLQGLGLSSNNFSGQLPDLSGLKFLGVGGGETWLNLGIPLDNTCTLEKIGSDVCFSDNLKFPDICASDNINRRCGDFVFTVPIQIGIAAGAGALVFILCIICCCCRRRPAKLEKM</sequence>
<dbReference type="EMBL" id="JADGJW010000099">
    <property type="protein sequence ID" value="KAJ3224245.1"/>
    <property type="molecule type" value="Genomic_DNA"/>
</dbReference>
<name>A0AAD5U8Z1_9FUNG</name>
<dbReference type="SUPFAM" id="SSF52058">
    <property type="entry name" value="L domain-like"/>
    <property type="match status" value="1"/>
</dbReference>
<dbReference type="Proteomes" id="UP001211065">
    <property type="component" value="Unassembled WGS sequence"/>
</dbReference>
<evidence type="ECO:0000256" key="1">
    <source>
        <dbReference type="ARBA" id="ARBA00004196"/>
    </source>
</evidence>
<keyword evidence="4" id="KW-1133">Transmembrane helix</keyword>
<dbReference type="AlphaFoldDB" id="A0AAD5U8Z1"/>
<dbReference type="PANTHER" id="PTHR48059:SF12">
    <property type="entry name" value="POLYGALACTURONASE INHIBITOR 1-LIKE"/>
    <property type="match status" value="1"/>
</dbReference>
<comment type="caution">
    <text evidence="6">The sequence shown here is derived from an EMBL/GenBank/DDBJ whole genome shotgun (WGS) entry which is preliminary data.</text>
</comment>
<evidence type="ECO:0000313" key="7">
    <source>
        <dbReference type="Proteomes" id="UP001211065"/>
    </source>
</evidence>